<evidence type="ECO:0000313" key="3">
    <source>
        <dbReference type="EMBL" id="CAB4697402.1"/>
    </source>
</evidence>
<reference evidence="3" key="1">
    <citation type="submission" date="2020-05" db="EMBL/GenBank/DDBJ databases">
        <authorList>
            <person name="Chiriac C."/>
            <person name="Salcher M."/>
            <person name="Ghai R."/>
            <person name="Kavagutti S V."/>
        </authorList>
    </citation>
    <scope>NUCLEOTIDE SEQUENCE</scope>
</reference>
<protein>
    <submittedName>
        <fullName evidence="3">Unannotated protein</fullName>
    </submittedName>
</protein>
<proteinExistence type="predicted"/>
<dbReference type="Pfam" id="PF26580">
    <property type="entry name" value="Mtb12_C"/>
    <property type="match status" value="1"/>
</dbReference>
<organism evidence="3">
    <name type="scientific">freshwater metagenome</name>
    <dbReference type="NCBI Taxonomy" id="449393"/>
    <lineage>
        <taxon>unclassified sequences</taxon>
        <taxon>metagenomes</taxon>
        <taxon>ecological metagenomes</taxon>
    </lineage>
</organism>
<accession>A0A6J6PFR2</accession>
<dbReference type="EMBL" id="CAEZXP010000002">
    <property type="protein sequence ID" value="CAB4697402.1"/>
    <property type="molecule type" value="Genomic_DNA"/>
</dbReference>
<dbReference type="PROSITE" id="PS51257">
    <property type="entry name" value="PROKAR_LIPOPROTEIN"/>
    <property type="match status" value="1"/>
</dbReference>
<dbReference type="AlphaFoldDB" id="A0A6J6PFR2"/>
<evidence type="ECO:0000256" key="1">
    <source>
        <dbReference type="ARBA" id="ARBA00022729"/>
    </source>
</evidence>
<name>A0A6J6PFR2_9ZZZZ</name>
<keyword evidence="1" id="KW-0732">Signal</keyword>
<dbReference type="InterPro" id="IPR058644">
    <property type="entry name" value="Mtb12-like_C"/>
</dbReference>
<evidence type="ECO:0000259" key="2">
    <source>
        <dbReference type="Pfam" id="PF26580"/>
    </source>
</evidence>
<feature type="domain" description="Low molecular weight antigen MTB12-like C-terminal" evidence="2">
    <location>
        <begin position="59"/>
        <end position="168"/>
    </location>
</feature>
<sequence>MGFGRLIGYLGCAAAALLVAAGCGGTRGAATTVASSETSTAPFTTTAATATTVPSPDTAAARAEVARAWATFFDGSSAVSVRKGLVENAPVFSAVLTRLANNPLAAKSDAVVSVVRITSADAARVTYTVRVAGAIVLKDAHGTAVHTSDGWKVSRASFCALLALVGETPSACAAN</sequence>
<gene>
    <name evidence="3" type="ORF">UFOPK2399_01120</name>
</gene>